<sequence length="76" mass="8563">MSVTLYSTPSCAYCRLAKEYFKSKGIPFTEYNVASDQRKAEEMVRKSGQMGVPVIDINGRVIIGFNKPEIDRALSR</sequence>
<dbReference type="NCBIfam" id="TIGR02196">
    <property type="entry name" value="GlrX_YruB"/>
    <property type="match status" value="1"/>
</dbReference>
<reference evidence="2" key="1">
    <citation type="submission" date="2019-08" db="EMBL/GenBank/DDBJ databases">
        <authorList>
            <person name="Kucharzyk K."/>
            <person name="Murdoch R.W."/>
            <person name="Higgins S."/>
            <person name="Loffler F."/>
        </authorList>
    </citation>
    <scope>NUCLEOTIDE SEQUENCE</scope>
</reference>
<dbReference type="EMBL" id="VSSQ01000104">
    <property type="protein sequence ID" value="MPL77170.1"/>
    <property type="molecule type" value="Genomic_DNA"/>
</dbReference>
<dbReference type="PROSITE" id="PS51354">
    <property type="entry name" value="GLUTAREDOXIN_2"/>
    <property type="match status" value="1"/>
</dbReference>
<dbReference type="InterPro" id="IPR036249">
    <property type="entry name" value="Thioredoxin-like_sf"/>
</dbReference>
<dbReference type="Gene3D" id="3.40.30.10">
    <property type="entry name" value="Glutaredoxin"/>
    <property type="match status" value="1"/>
</dbReference>
<dbReference type="InterPro" id="IPR051548">
    <property type="entry name" value="Grx-like_ET"/>
</dbReference>
<protein>
    <submittedName>
        <fullName evidence="2">Glutaredoxin 3</fullName>
    </submittedName>
</protein>
<evidence type="ECO:0000313" key="2">
    <source>
        <dbReference type="EMBL" id="MPL77170.1"/>
    </source>
</evidence>
<dbReference type="GO" id="GO:0009055">
    <property type="term" value="F:electron transfer activity"/>
    <property type="evidence" value="ECO:0007669"/>
    <property type="project" value="TreeGrafter"/>
</dbReference>
<comment type="caution">
    <text evidence="2">The sequence shown here is derived from an EMBL/GenBank/DDBJ whole genome shotgun (WGS) entry which is preliminary data.</text>
</comment>
<organism evidence="2">
    <name type="scientific">bioreactor metagenome</name>
    <dbReference type="NCBI Taxonomy" id="1076179"/>
    <lineage>
        <taxon>unclassified sequences</taxon>
        <taxon>metagenomes</taxon>
        <taxon>ecological metagenomes</taxon>
    </lineage>
</organism>
<accession>A0A644UE78</accession>
<dbReference type="InterPro" id="IPR011911">
    <property type="entry name" value="GlrX_YruB"/>
</dbReference>
<dbReference type="Pfam" id="PF00462">
    <property type="entry name" value="Glutaredoxin"/>
    <property type="match status" value="1"/>
</dbReference>
<dbReference type="PANTHER" id="PTHR34386">
    <property type="entry name" value="GLUTAREDOXIN"/>
    <property type="match status" value="1"/>
</dbReference>
<feature type="domain" description="Glutaredoxin" evidence="1">
    <location>
        <begin position="3"/>
        <end position="62"/>
    </location>
</feature>
<evidence type="ECO:0000259" key="1">
    <source>
        <dbReference type="Pfam" id="PF00462"/>
    </source>
</evidence>
<dbReference type="PANTHER" id="PTHR34386:SF1">
    <property type="entry name" value="GLUTAREDOXIN-LIKE PROTEIN NRDH"/>
    <property type="match status" value="1"/>
</dbReference>
<dbReference type="InterPro" id="IPR002109">
    <property type="entry name" value="Glutaredoxin"/>
</dbReference>
<proteinExistence type="predicted"/>
<dbReference type="GO" id="GO:0045454">
    <property type="term" value="P:cell redox homeostasis"/>
    <property type="evidence" value="ECO:0007669"/>
    <property type="project" value="TreeGrafter"/>
</dbReference>
<name>A0A644UE78_9ZZZZ</name>
<dbReference type="CDD" id="cd02976">
    <property type="entry name" value="NrdH"/>
    <property type="match status" value="1"/>
</dbReference>
<gene>
    <name evidence="2" type="primary">grxC_2</name>
    <name evidence="2" type="ORF">SDC9_23022</name>
</gene>
<dbReference type="AlphaFoldDB" id="A0A644UE78"/>
<dbReference type="SUPFAM" id="SSF52833">
    <property type="entry name" value="Thioredoxin-like"/>
    <property type="match status" value="1"/>
</dbReference>